<evidence type="ECO:0000256" key="10">
    <source>
        <dbReference type="HAMAP-Rule" id="MF_00278"/>
    </source>
</evidence>
<keyword evidence="5 10" id="KW-0315">Glutamine amidotransferase</keyword>
<comment type="caution">
    <text evidence="13">The sequence shown here is derived from an EMBL/GenBank/DDBJ whole genome shotgun (WGS) entry which is preliminary data.</text>
</comment>
<gene>
    <name evidence="10 13" type="primary">hisH</name>
    <name evidence="13" type="ORF">D5018_06965</name>
</gene>
<dbReference type="PROSITE" id="PS51273">
    <property type="entry name" value="GATASE_TYPE_1"/>
    <property type="match status" value="1"/>
</dbReference>
<comment type="catalytic activity">
    <reaction evidence="9 10">
        <text>L-glutamine + H2O = L-glutamate + NH4(+)</text>
        <dbReference type="Rhea" id="RHEA:15889"/>
        <dbReference type="ChEBI" id="CHEBI:15377"/>
        <dbReference type="ChEBI" id="CHEBI:28938"/>
        <dbReference type="ChEBI" id="CHEBI:29985"/>
        <dbReference type="ChEBI" id="CHEBI:58359"/>
        <dbReference type="EC" id="3.5.1.2"/>
    </reaction>
</comment>
<dbReference type="Gene3D" id="3.40.50.880">
    <property type="match status" value="1"/>
</dbReference>
<dbReference type="UniPathway" id="UPA00031">
    <property type="reaction ID" value="UER00010"/>
</dbReference>
<feature type="active site" description="Nucleophile" evidence="10 11">
    <location>
        <position position="80"/>
    </location>
</feature>
<dbReference type="InterPro" id="IPR029062">
    <property type="entry name" value="Class_I_gatase-like"/>
</dbReference>
<dbReference type="CDD" id="cd01748">
    <property type="entry name" value="GATase1_IGP_Synthase"/>
    <property type="match status" value="1"/>
</dbReference>
<reference evidence="13 14" key="1">
    <citation type="submission" date="2018-09" db="EMBL/GenBank/DDBJ databases">
        <title>Phylogeny of the Shewanellaceae, and recommendation for two new genera, Pseudoshewanella and Parashewanella.</title>
        <authorList>
            <person name="Wang G."/>
        </authorList>
    </citation>
    <scope>NUCLEOTIDE SEQUENCE [LARGE SCALE GENOMIC DNA]</scope>
    <source>
        <strain evidence="13 14">C51</strain>
    </source>
</reference>
<evidence type="ECO:0000256" key="5">
    <source>
        <dbReference type="ARBA" id="ARBA00022962"/>
    </source>
</evidence>
<dbReference type="GO" id="GO:0000105">
    <property type="term" value="P:L-histidine biosynthetic process"/>
    <property type="evidence" value="ECO:0007669"/>
    <property type="project" value="UniProtKB-UniRule"/>
</dbReference>
<protein>
    <recommendedName>
        <fullName evidence="10">Imidazole glycerol phosphate synthase subunit HisH</fullName>
        <ecNumber evidence="10">4.3.2.10</ecNumber>
    </recommendedName>
    <alternativeName>
        <fullName evidence="10">IGP synthase glutaminase subunit</fullName>
        <ecNumber evidence="10">3.5.1.2</ecNumber>
    </alternativeName>
    <alternativeName>
        <fullName evidence="10">IGP synthase subunit HisH</fullName>
    </alternativeName>
    <alternativeName>
        <fullName evidence="10">ImGP synthase subunit HisH</fullName>
        <shortName evidence="10">IGPS subunit HisH</shortName>
    </alternativeName>
</protein>
<evidence type="ECO:0000256" key="2">
    <source>
        <dbReference type="ARBA" id="ARBA00011152"/>
    </source>
</evidence>
<evidence type="ECO:0000256" key="4">
    <source>
        <dbReference type="ARBA" id="ARBA00022801"/>
    </source>
</evidence>
<evidence type="ECO:0000313" key="14">
    <source>
        <dbReference type="Proteomes" id="UP000281474"/>
    </source>
</evidence>
<dbReference type="InterPro" id="IPR010139">
    <property type="entry name" value="Imidazole-glycPsynth_HisH"/>
</dbReference>
<evidence type="ECO:0000313" key="13">
    <source>
        <dbReference type="EMBL" id="RLV60392.1"/>
    </source>
</evidence>
<proteinExistence type="inferred from homology"/>
<evidence type="ECO:0000256" key="8">
    <source>
        <dbReference type="ARBA" id="ARBA00047838"/>
    </source>
</evidence>
<accession>A0A3L8Q257</accession>
<comment type="subcellular location">
    <subcellularLocation>
        <location evidence="10">Cytoplasm</location>
    </subcellularLocation>
</comment>
<evidence type="ECO:0000256" key="3">
    <source>
        <dbReference type="ARBA" id="ARBA00022605"/>
    </source>
</evidence>
<keyword evidence="4 10" id="KW-0378">Hydrolase</keyword>
<comment type="function">
    <text evidence="10">IGPS catalyzes the conversion of PRFAR and glutamine to IGP, AICAR and glutamate. The HisH subunit catalyzes the hydrolysis of glutamine to glutamate and ammonia as part of the synthesis of IGP and AICAR. The resulting ammonia molecule is channeled to the active site of HisF.</text>
</comment>
<dbReference type="SUPFAM" id="SSF52317">
    <property type="entry name" value="Class I glutamine amidotransferase-like"/>
    <property type="match status" value="1"/>
</dbReference>
<dbReference type="HAMAP" id="MF_00278">
    <property type="entry name" value="HisH"/>
    <property type="match status" value="1"/>
</dbReference>
<dbReference type="RefSeq" id="WP_121838290.1">
    <property type="nucleotide sequence ID" value="NZ_ML014765.1"/>
</dbReference>
<evidence type="ECO:0000256" key="7">
    <source>
        <dbReference type="ARBA" id="ARBA00023239"/>
    </source>
</evidence>
<dbReference type="InterPro" id="IPR017926">
    <property type="entry name" value="GATASE"/>
</dbReference>
<evidence type="ECO:0000256" key="11">
    <source>
        <dbReference type="PIRSR" id="PIRSR000495-1"/>
    </source>
</evidence>
<feature type="domain" description="Glutamine amidotransferase" evidence="12">
    <location>
        <begin position="35"/>
        <end position="200"/>
    </location>
</feature>
<dbReference type="Pfam" id="PF00117">
    <property type="entry name" value="GATase"/>
    <property type="match status" value="1"/>
</dbReference>
<evidence type="ECO:0000256" key="1">
    <source>
        <dbReference type="ARBA" id="ARBA00005091"/>
    </source>
</evidence>
<comment type="pathway">
    <text evidence="1 10">Amino-acid biosynthesis; L-histidine biosynthesis; L-histidine from 5-phospho-alpha-D-ribose 1-diphosphate: step 5/9.</text>
</comment>
<feature type="active site" evidence="10 11">
    <location>
        <position position="186"/>
    </location>
</feature>
<evidence type="ECO:0000256" key="6">
    <source>
        <dbReference type="ARBA" id="ARBA00023102"/>
    </source>
</evidence>
<dbReference type="GO" id="GO:0016829">
    <property type="term" value="F:lyase activity"/>
    <property type="evidence" value="ECO:0007669"/>
    <property type="project" value="UniProtKB-KW"/>
</dbReference>
<organism evidence="13 14">
    <name type="scientific">Parashewanella curva</name>
    <dbReference type="NCBI Taxonomy" id="2338552"/>
    <lineage>
        <taxon>Bacteria</taxon>
        <taxon>Pseudomonadati</taxon>
        <taxon>Pseudomonadota</taxon>
        <taxon>Gammaproteobacteria</taxon>
        <taxon>Alteromonadales</taxon>
        <taxon>Shewanellaceae</taxon>
        <taxon>Parashewanella</taxon>
    </lineage>
</organism>
<comment type="subunit">
    <text evidence="2 10">Heterodimer of HisH and HisF.</text>
</comment>
<dbReference type="PANTHER" id="PTHR42701">
    <property type="entry name" value="IMIDAZOLE GLYCEROL PHOSPHATE SYNTHASE SUBUNIT HISH"/>
    <property type="match status" value="1"/>
</dbReference>
<dbReference type="GO" id="GO:0004359">
    <property type="term" value="F:glutaminase activity"/>
    <property type="evidence" value="ECO:0007669"/>
    <property type="project" value="UniProtKB-EC"/>
</dbReference>
<comment type="catalytic activity">
    <reaction evidence="8 10">
        <text>5-[(5-phospho-1-deoxy-D-ribulos-1-ylimino)methylamino]-1-(5-phospho-beta-D-ribosyl)imidazole-4-carboxamide + L-glutamine = D-erythro-1-(imidazol-4-yl)glycerol 3-phosphate + 5-amino-1-(5-phospho-beta-D-ribosyl)imidazole-4-carboxamide + L-glutamate + H(+)</text>
        <dbReference type="Rhea" id="RHEA:24793"/>
        <dbReference type="ChEBI" id="CHEBI:15378"/>
        <dbReference type="ChEBI" id="CHEBI:29985"/>
        <dbReference type="ChEBI" id="CHEBI:58278"/>
        <dbReference type="ChEBI" id="CHEBI:58359"/>
        <dbReference type="ChEBI" id="CHEBI:58475"/>
        <dbReference type="ChEBI" id="CHEBI:58525"/>
        <dbReference type="EC" id="4.3.2.10"/>
    </reaction>
</comment>
<keyword evidence="14" id="KW-1185">Reference proteome</keyword>
<keyword evidence="6 10" id="KW-0368">Histidine biosynthesis</keyword>
<feature type="active site" evidence="10 11">
    <location>
        <position position="184"/>
    </location>
</feature>
<keyword evidence="10" id="KW-0963">Cytoplasm</keyword>
<dbReference type="GO" id="GO:0000107">
    <property type="term" value="F:imidazoleglycerol-phosphate synthase activity"/>
    <property type="evidence" value="ECO:0007669"/>
    <property type="project" value="UniProtKB-UniRule"/>
</dbReference>
<dbReference type="Proteomes" id="UP000281474">
    <property type="component" value="Unassembled WGS sequence"/>
</dbReference>
<dbReference type="GO" id="GO:0005737">
    <property type="term" value="C:cytoplasm"/>
    <property type="evidence" value="ECO:0007669"/>
    <property type="project" value="UniProtKB-SubCell"/>
</dbReference>
<dbReference type="PANTHER" id="PTHR42701:SF1">
    <property type="entry name" value="IMIDAZOLE GLYCEROL PHOSPHATE SYNTHASE SUBUNIT HISH"/>
    <property type="match status" value="1"/>
</dbReference>
<evidence type="ECO:0000259" key="12">
    <source>
        <dbReference type="Pfam" id="PF00117"/>
    </source>
</evidence>
<evidence type="ECO:0000256" key="9">
    <source>
        <dbReference type="ARBA" id="ARBA00049534"/>
    </source>
</evidence>
<name>A0A3L8Q257_9GAMM</name>
<keyword evidence="3 10" id="KW-0028">Amino-acid biosynthesis</keyword>
<keyword evidence="7 10" id="KW-0456">Lyase</keyword>
<sequence>MIAIVDYGLGNIRAFGNIYKRLGIPYCFAKTKEELAQASKIILPGVGSFDYAMELLNNSGLREQLDELVLEKKVPVIGICVGMQIMAKGSEEGKSKGLGWLDTTVVKFSDDNELEFPLPHMGWNNLSLQKDDPLFDDLDINPLFYFLHSYHFDADYEHVIASAKYSERIGCIVKKENIYGIQCHPEKSHHNGVNLLKNFAEVANA</sequence>
<dbReference type="OrthoDB" id="9807137at2"/>
<dbReference type="AlphaFoldDB" id="A0A3L8Q257"/>
<dbReference type="EC" id="3.5.1.2" evidence="10"/>
<dbReference type="EC" id="4.3.2.10" evidence="10"/>
<dbReference type="PIRSF" id="PIRSF000495">
    <property type="entry name" value="Amidotransf_hisH"/>
    <property type="match status" value="1"/>
</dbReference>
<dbReference type="NCBIfam" id="TIGR01855">
    <property type="entry name" value="IMP_synth_hisH"/>
    <property type="match status" value="1"/>
</dbReference>
<dbReference type="EMBL" id="QZEI01000016">
    <property type="protein sequence ID" value="RLV60392.1"/>
    <property type="molecule type" value="Genomic_DNA"/>
</dbReference>